<dbReference type="SUPFAM" id="SSF51419">
    <property type="entry name" value="PLP-binding barrel"/>
    <property type="match status" value="1"/>
</dbReference>
<proteinExistence type="inferred from homology"/>
<dbReference type="AlphaFoldDB" id="A0A6J6EQF4"/>
<dbReference type="EMBL" id="CAEZTV010000033">
    <property type="protein sequence ID" value="CAB4577629.1"/>
    <property type="molecule type" value="Genomic_DNA"/>
</dbReference>
<feature type="domain" description="Alanine racemase N-terminal" evidence="2">
    <location>
        <begin position="28"/>
        <end position="230"/>
    </location>
</feature>
<dbReference type="GO" id="GO:0030170">
    <property type="term" value="F:pyridoxal phosphate binding"/>
    <property type="evidence" value="ECO:0007669"/>
    <property type="project" value="InterPro"/>
</dbReference>
<evidence type="ECO:0000259" key="2">
    <source>
        <dbReference type="Pfam" id="PF01168"/>
    </source>
</evidence>
<dbReference type="HAMAP" id="MF_02087">
    <property type="entry name" value="PLP_homeostasis"/>
    <property type="match status" value="1"/>
</dbReference>
<gene>
    <name evidence="3" type="ORF">UFOPK1747_00352</name>
</gene>
<evidence type="ECO:0000313" key="3">
    <source>
        <dbReference type="EMBL" id="CAB4577629.1"/>
    </source>
</evidence>
<dbReference type="PANTHER" id="PTHR10146">
    <property type="entry name" value="PROLINE SYNTHETASE CO-TRANSCRIBED BACTERIAL HOMOLOG PROTEIN"/>
    <property type="match status" value="1"/>
</dbReference>
<dbReference type="InterPro" id="IPR011078">
    <property type="entry name" value="PyrdxlP_homeostasis"/>
</dbReference>
<evidence type="ECO:0000256" key="1">
    <source>
        <dbReference type="ARBA" id="ARBA00022898"/>
    </source>
</evidence>
<dbReference type="NCBIfam" id="TIGR00044">
    <property type="entry name" value="YggS family pyridoxal phosphate-dependent enzyme"/>
    <property type="match status" value="1"/>
</dbReference>
<dbReference type="Pfam" id="PF01168">
    <property type="entry name" value="Ala_racemase_N"/>
    <property type="match status" value="1"/>
</dbReference>
<sequence>MSVDRKSQILENLNLVRERIKGAALAAKRDPDDINLIAVTKNFPIPDLITLYEAGVRDFGENRDQEAREKVAQLPSDINWHFQGQIQSNKLKSITQWATYIHSVDQFRYAKMISDFAQGANRSIFIQISLDNQLKVDQESQTRGGVNPDSLLQLANEISQLPKVDLLGVMAVAPLNGSTAEAFSQMAQFSSTLVKSHPKAWALSIGMSGDFEEGIKHGATHLRIGTSILGNR</sequence>
<dbReference type="CDD" id="cd00635">
    <property type="entry name" value="PLPDE_III_YBL036c_like"/>
    <property type="match status" value="1"/>
</dbReference>
<dbReference type="InterPro" id="IPR029066">
    <property type="entry name" value="PLP-binding_barrel"/>
</dbReference>
<dbReference type="PIRSF" id="PIRSF004848">
    <property type="entry name" value="YBL036c_PLPDEIII"/>
    <property type="match status" value="1"/>
</dbReference>
<dbReference type="InterPro" id="IPR001608">
    <property type="entry name" value="Ala_racemase_N"/>
</dbReference>
<reference evidence="3" key="1">
    <citation type="submission" date="2020-05" db="EMBL/GenBank/DDBJ databases">
        <authorList>
            <person name="Chiriac C."/>
            <person name="Salcher M."/>
            <person name="Ghai R."/>
            <person name="Kavagutti S V."/>
        </authorList>
    </citation>
    <scope>NUCLEOTIDE SEQUENCE</scope>
</reference>
<dbReference type="Gene3D" id="3.20.20.10">
    <property type="entry name" value="Alanine racemase"/>
    <property type="match status" value="1"/>
</dbReference>
<keyword evidence="1" id="KW-0663">Pyridoxal phosphate</keyword>
<name>A0A6J6EQF4_9ZZZZ</name>
<accession>A0A6J6EQF4</accession>
<protein>
    <submittedName>
        <fullName evidence="3">Unannotated protein</fullName>
    </submittedName>
</protein>
<dbReference type="PANTHER" id="PTHR10146:SF14">
    <property type="entry name" value="PYRIDOXAL PHOSPHATE HOMEOSTASIS PROTEIN"/>
    <property type="match status" value="1"/>
</dbReference>
<organism evidence="3">
    <name type="scientific">freshwater metagenome</name>
    <dbReference type="NCBI Taxonomy" id="449393"/>
    <lineage>
        <taxon>unclassified sequences</taxon>
        <taxon>metagenomes</taxon>
        <taxon>ecological metagenomes</taxon>
    </lineage>
</organism>